<dbReference type="InterPro" id="IPR028163">
    <property type="entry name" value="HAUS_6_N"/>
</dbReference>
<dbReference type="AlphaFoldDB" id="A0A388JQ14"/>
<organism evidence="3 4">
    <name type="scientific">Chara braunii</name>
    <name type="common">Braun's stonewort</name>
    <dbReference type="NCBI Taxonomy" id="69332"/>
    <lineage>
        <taxon>Eukaryota</taxon>
        <taxon>Viridiplantae</taxon>
        <taxon>Streptophyta</taxon>
        <taxon>Charophyceae</taxon>
        <taxon>Charales</taxon>
        <taxon>Characeae</taxon>
        <taxon>Chara</taxon>
    </lineage>
</organism>
<feature type="region of interest" description="Disordered" evidence="1">
    <location>
        <begin position="697"/>
        <end position="948"/>
    </location>
</feature>
<dbReference type="GO" id="GO:0051225">
    <property type="term" value="P:spindle assembly"/>
    <property type="evidence" value="ECO:0007669"/>
    <property type="project" value="InterPro"/>
</dbReference>
<feature type="compositionally biased region" description="Polar residues" evidence="1">
    <location>
        <begin position="579"/>
        <end position="590"/>
    </location>
</feature>
<feature type="compositionally biased region" description="Low complexity" evidence="1">
    <location>
        <begin position="919"/>
        <end position="939"/>
    </location>
</feature>
<dbReference type="Gramene" id="GBG59863">
    <property type="protein sequence ID" value="GBG59863"/>
    <property type="gene ID" value="CBR_g66670"/>
</dbReference>
<dbReference type="STRING" id="69332.A0A388JQ14"/>
<comment type="caution">
    <text evidence="3">The sequence shown here is derived from an EMBL/GenBank/DDBJ whole genome shotgun (WGS) entry which is preliminary data.</text>
</comment>
<feature type="compositionally biased region" description="Polar residues" evidence="1">
    <location>
        <begin position="669"/>
        <end position="680"/>
    </location>
</feature>
<feature type="region of interest" description="Disordered" evidence="1">
    <location>
        <begin position="334"/>
        <end position="388"/>
    </location>
</feature>
<sequence length="1035" mass="110859">MEEDAGGQYTDIECALYTNCLLLGFDAHRAQVEFSRGMFRHSNPKGGEAILYFLFSCVRPQQVAKDFHGVWPIFDARQARDFKKVVQSLISDLENVGALPKSNSRISALATCCGERFIEMLWHLSAHALREVYRRTYAEDVAANPLPAPLTSLMWQTSHAPALLGITKGRIALERRRFLEVAAATVQKQSQWISAAEDITQEYRNMRAEEAYLEQEQERLAMNDARCAVGMGGLLVDEKALRIGFWDGANAAGPDEDGEVDMRRLERTHAVMQATELWDSLMNHAERGEQLAAGPLGDIVAWREHRYCIDGSMLRKGQQNRNQSRIMFNDVGGGIGGPVGGREAPGNHLDHRGSVRPSQSGDRSFAGSPRSARCEAGLATKDDTSEDDQTGIVDLVEVVRRWMHPLERLQKHIMRMAKGNNGDGPDLLADTDSSHRDVLRRLLDEHRHHLESLQLLVATVKEELPRSETSIQMLRRDLTKDNAVSGSSEHADSRSSRSSFDTVGSNGASLAGQSLSTILSPRGADVLAMASSAMNSSLRDEDSGKGAGVESEGKLSSIPPTPTAKFLSVPGGKALWQNMGGSANGTTPWSSEKVRGDGGSTAESSGESAPQADGGREDVNALACLRSSLLAEARSSGRRARRWTTDFDGIGGIHDGLQRLRMSTDERSSPATRGLSQSTDNSLRALALEGEDQVYGLDEPGCAGRGRPSVAIAPHRPLEESKQGEESDSSTKLLVENIESNGSQVGPGDGVPKQVDTDAESAGKSSCSGPGMKPPPSMSPVRTNSKANRMGIGSWFRNRPHGKSMTGLGQLRERSESISLSPGGVSDATGSTTGSVIKGAGQVPGYMATPRRSLSSAPSLGSSSVKSSLGGASVKASMSGLSGKGGMSVAPSRTIGGMSVTPSRTIVPYSPGRVSAVQSPGGPRSRRSSGSSVGSSPPGLNGDLRVGIKQDMKSQRRAELHEYYPKKEDYWAASPRRSSSGKPCVAGRSTYLQTTPLTLDSDTVNAFRGEDTGFDLLAPISSLDTSFQCPPDSLR</sequence>
<dbReference type="GO" id="GO:1990498">
    <property type="term" value="C:mitotic spindle microtubule"/>
    <property type="evidence" value="ECO:0007669"/>
    <property type="project" value="TreeGrafter"/>
</dbReference>
<gene>
    <name evidence="3" type="ORF">CBR_g66670</name>
</gene>
<feature type="compositionally biased region" description="Low complexity" evidence="1">
    <location>
        <begin position="850"/>
        <end position="881"/>
    </location>
</feature>
<evidence type="ECO:0000259" key="2">
    <source>
        <dbReference type="Pfam" id="PF14661"/>
    </source>
</evidence>
<dbReference type="GO" id="GO:0070652">
    <property type="term" value="C:HAUS complex"/>
    <property type="evidence" value="ECO:0007669"/>
    <property type="project" value="InterPro"/>
</dbReference>
<protein>
    <recommendedName>
        <fullName evidence="2">HAUS augmin-like complex subunit 6 N-terminal domain-containing protein</fullName>
    </recommendedName>
</protein>
<feature type="region of interest" description="Disordered" evidence="1">
    <location>
        <begin position="660"/>
        <end position="680"/>
    </location>
</feature>
<dbReference type="PANTHER" id="PTHR16151:SF2">
    <property type="entry name" value="HAUS AUGMIN-LIKE COMPLEX SUBUNIT 6"/>
    <property type="match status" value="1"/>
</dbReference>
<feature type="compositionally biased region" description="Low complexity" evidence="1">
    <location>
        <begin position="600"/>
        <end position="609"/>
    </location>
</feature>
<dbReference type="PANTHER" id="PTHR16151">
    <property type="entry name" value="HAUS AUGMIN-LIKE COMPLEX SUBUNIT 6"/>
    <property type="match status" value="1"/>
</dbReference>
<proteinExistence type="predicted"/>
<reference evidence="3 4" key="1">
    <citation type="journal article" date="2018" name="Cell">
        <title>The Chara Genome: Secondary Complexity and Implications for Plant Terrestrialization.</title>
        <authorList>
            <person name="Nishiyama T."/>
            <person name="Sakayama H."/>
            <person name="Vries J.D."/>
            <person name="Buschmann H."/>
            <person name="Saint-Marcoux D."/>
            <person name="Ullrich K.K."/>
            <person name="Haas F.B."/>
            <person name="Vanderstraeten L."/>
            <person name="Becker D."/>
            <person name="Lang D."/>
            <person name="Vosolsobe S."/>
            <person name="Rombauts S."/>
            <person name="Wilhelmsson P.K.I."/>
            <person name="Janitza P."/>
            <person name="Kern R."/>
            <person name="Heyl A."/>
            <person name="Rumpler F."/>
            <person name="Villalobos L.I.A.C."/>
            <person name="Clay J.M."/>
            <person name="Skokan R."/>
            <person name="Toyoda A."/>
            <person name="Suzuki Y."/>
            <person name="Kagoshima H."/>
            <person name="Schijlen E."/>
            <person name="Tajeshwar N."/>
            <person name="Catarino B."/>
            <person name="Hetherington A.J."/>
            <person name="Saltykova A."/>
            <person name="Bonnot C."/>
            <person name="Breuninger H."/>
            <person name="Symeonidi A."/>
            <person name="Radhakrishnan G.V."/>
            <person name="Van Nieuwerburgh F."/>
            <person name="Deforce D."/>
            <person name="Chang C."/>
            <person name="Karol K.G."/>
            <person name="Hedrich R."/>
            <person name="Ulvskov P."/>
            <person name="Glockner G."/>
            <person name="Delwiche C.F."/>
            <person name="Petrasek J."/>
            <person name="Van de Peer Y."/>
            <person name="Friml J."/>
            <person name="Beilby M."/>
            <person name="Dolan L."/>
            <person name="Kohara Y."/>
            <person name="Sugano S."/>
            <person name="Fujiyama A."/>
            <person name="Delaux P.-M."/>
            <person name="Quint M."/>
            <person name="TheiBen G."/>
            <person name="Hagemann M."/>
            <person name="Harholt J."/>
            <person name="Dunand C."/>
            <person name="Zachgo S."/>
            <person name="Langdale J."/>
            <person name="Maumus F."/>
            <person name="Straeten D.V.D."/>
            <person name="Gould S.B."/>
            <person name="Rensing S.A."/>
        </authorList>
    </citation>
    <scope>NUCLEOTIDE SEQUENCE [LARGE SCALE GENOMIC DNA]</scope>
    <source>
        <strain evidence="3 4">S276</strain>
    </source>
</reference>
<evidence type="ECO:0000313" key="4">
    <source>
        <dbReference type="Proteomes" id="UP000265515"/>
    </source>
</evidence>
<dbReference type="Pfam" id="PF14661">
    <property type="entry name" value="HAUS6_N"/>
    <property type="match status" value="1"/>
</dbReference>
<dbReference type="Proteomes" id="UP000265515">
    <property type="component" value="Unassembled WGS sequence"/>
</dbReference>
<evidence type="ECO:0000313" key="3">
    <source>
        <dbReference type="EMBL" id="GBG59863.1"/>
    </source>
</evidence>
<feature type="compositionally biased region" description="Low complexity" evidence="1">
    <location>
        <begin position="496"/>
        <end position="505"/>
    </location>
</feature>
<dbReference type="InterPro" id="IPR026797">
    <property type="entry name" value="HAUS_6"/>
</dbReference>
<feature type="region of interest" description="Disordered" evidence="1">
    <location>
        <begin position="577"/>
        <end position="617"/>
    </location>
</feature>
<feature type="region of interest" description="Disordered" evidence="1">
    <location>
        <begin position="535"/>
        <end position="563"/>
    </location>
</feature>
<keyword evidence="4" id="KW-1185">Reference proteome</keyword>
<feature type="domain" description="HAUS augmin-like complex subunit 6 N-terminal" evidence="2">
    <location>
        <begin position="16"/>
        <end position="221"/>
    </location>
</feature>
<evidence type="ECO:0000256" key="1">
    <source>
        <dbReference type="SAM" id="MobiDB-lite"/>
    </source>
</evidence>
<dbReference type="GO" id="GO:0008017">
    <property type="term" value="F:microtubule binding"/>
    <property type="evidence" value="ECO:0007669"/>
    <property type="project" value="TreeGrafter"/>
</dbReference>
<accession>A0A388JQ14</accession>
<feature type="compositionally biased region" description="Basic and acidic residues" evidence="1">
    <location>
        <begin position="716"/>
        <end position="725"/>
    </location>
</feature>
<dbReference type="EMBL" id="BFEA01000007">
    <property type="protein sequence ID" value="GBG59863.1"/>
    <property type="molecule type" value="Genomic_DNA"/>
</dbReference>
<dbReference type="OrthoDB" id="5575722at2759"/>
<name>A0A388JQ14_CHABU</name>
<feature type="region of interest" description="Disordered" evidence="1">
    <location>
        <begin position="471"/>
        <end position="507"/>
    </location>
</feature>